<evidence type="ECO:0000313" key="15">
    <source>
        <dbReference type="Proteomes" id="UP001434883"/>
    </source>
</evidence>
<dbReference type="PANTHER" id="PTHR22722:SF12">
    <property type="entry name" value="EGF-LIKE DOMAIN-CONTAINING PROTEIN"/>
    <property type="match status" value="1"/>
</dbReference>
<evidence type="ECO:0000256" key="5">
    <source>
        <dbReference type="ARBA" id="ARBA00022737"/>
    </source>
</evidence>
<evidence type="ECO:0000256" key="2">
    <source>
        <dbReference type="ARBA" id="ARBA00022536"/>
    </source>
</evidence>
<feature type="region of interest" description="Disordered" evidence="12">
    <location>
        <begin position="431"/>
        <end position="495"/>
    </location>
</feature>
<sequence length="589" mass="63938">MHVLCIQRTKRKRGQKQVLHRLLLVSLVPSGVVWARRCAKTNQTVSITIMSVMGNQTVEMVQMRKICAHGRKCIEKSKVCDGVPQCQDHSDEIGCAKRMEGCAHLCDENSRCIPSSFLCDGEQDCSDGSDEATSDILCSSTEFKCLSAQCVLASMHCDGHPDCWDRSDEEGCTKPPVCTTKHRCPQSKECLILQMRKTTNPFSVAVFNDMLYWSDAKKRVVQAANKLSGKNRQVILKRPGQPFAVKAQQATGLKGWPEHLALQIPSVSEAKIMDYSIHEHTLILTDDSTTSVNSFKLKDSILVAQGQLLKLLDDQITAMALDWVTLNVYWSSNKQSRLHVTSKTGAYTAILIKEGITGVGSIALHPQSGRVCFTNLDLKDAGAGVRNGSGTKVSTRSPQSTSSPHTISPGTAVGNATVAGSELMNLEASQCSQNHCKSQESMSSEETDVQFGPSQPVFTDTGMQKDHLDSSPSSTFDTATLPTAEDPQTSTDIDPLQPIPENPCQTAFHMDNCHDAAGVITSTKKPKGTSTYQGLQEEATPPLPMHLITPTPLLFSTDTPLAIPAEDTPDCFSIQCTTSEPAPPRGDSV</sequence>
<dbReference type="SMART" id="SM00192">
    <property type="entry name" value="LDLa"/>
    <property type="match status" value="3"/>
</dbReference>
<comment type="subcellular location">
    <subcellularLocation>
        <location evidence="1">Membrane</location>
        <topology evidence="1">Single-pass membrane protein</topology>
    </subcellularLocation>
</comment>
<evidence type="ECO:0000313" key="14">
    <source>
        <dbReference type="EMBL" id="MEQ2196969.1"/>
    </source>
</evidence>
<feature type="disulfide bond" evidence="11">
    <location>
        <begin position="157"/>
        <end position="172"/>
    </location>
</feature>
<feature type="signal peptide" evidence="13">
    <location>
        <begin position="1"/>
        <end position="35"/>
    </location>
</feature>
<dbReference type="PROSITE" id="PS01209">
    <property type="entry name" value="LDLRA_1"/>
    <property type="match status" value="1"/>
</dbReference>
<feature type="chain" id="PRO_5046946689" evidence="13">
    <location>
        <begin position="36"/>
        <end position="589"/>
    </location>
</feature>
<evidence type="ECO:0000256" key="4">
    <source>
        <dbReference type="ARBA" id="ARBA00022692"/>
    </source>
</evidence>
<dbReference type="PROSITE" id="PS50068">
    <property type="entry name" value="LDLRA_2"/>
    <property type="match status" value="2"/>
</dbReference>
<feature type="compositionally biased region" description="Polar residues" evidence="12">
    <location>
        <begin position="470"/>
        <end position="492"/>
    </location>
</feature>
<feature type="compositionally biased region" description="Polar residues" evidence="12">
    <location>
        <begin position="452"/>
        <end position="462"/>
    </location>
</feature>
<dbReference type="SUPFAM" id="SSF57424">
    <property type="entry name" value="LDL receptor-like module"/>
    <property type="match status" value="3"/>
</dbReference>
<dbReference type="Pfam" id="PF00057">
    <property type="entry name" value="Ldl_recept_a"/>
    <property type="match status" value="3"/>
</dbReference>
<dbReference type="InterPro" id="IPR036055">
    <property type="entry name" value="LDL_receptor-like_sf"/>
</dbReference>
<dbReference type="InterPro" id="IPR011042">
    <property type="entry name" value="6-blade_b-propeller_TolB-like"/>
</dbReference>
<evidence type="ECO:0000256" key="7">
    <source>
        <dbReference type="ARBA" id="ARBA00023136"/>
    </source>
</evidence>
<evidence type="ECO:0000256" key="3">
    <source>
        <dbReference type="ARBA" id="ARBA00022583"/>
    </source>
</evidence>
<keyword evidence="6" id="KW-1133">Transmembrane helix</keyword>
<keyword evidence="13" id="KW-0732">Signal</keyword>
<dbReference type="PRINTS" id="PR00261">
    <property type="entry name" value="LDLRECEPTOR"/>
</dbReference>
<reference evidence="14 15" key="1">
    <citation type="submission" date="2021-06" db="EMBL/GenBank/DDBJ databases">
        <authorList>
            <person name="Palmer J.M."/>
        </authorList>
    </citation>
    <scope>NUCLEOTIDE SEQUENCE [LARGE SCALE GENOMIC DNA]</scope>
    <source>
        <strain evidence="14 15">XC_2019</strain>
        <tissue evidence="14">Muscle</tissue>
    </source>
</reference>
<feature type="region of interest" description="Disordered" evidence="12">
    <location>
        <begin position="384"/>
        <end position="414"/>
    </location>
</feature>
<name>A0ABV0QMA0_9TELE</name>
<gene>
    <name evidence="14" type="ORF">XENOCAPTIV_019715</name>
</gene>
<evidence type="ECO:0000256" key="10">
    <source>
        <dbReference type="ARBA" id="ARBA00023180"/>
    </source>
</evidence>
<dbReference type="EMBL" id="JAHRIN010017224">
    <property type="protein sequence ID" value="MEQ2196969.1"/>
    <property type="molecule type" value="Genomic_DNA"/>
</dbReference>
<proteinExistence type="predicted"/>
<dbReference type="InterPro" id="IPR002172">
    <property type="entry name" value="LDrepeatLR_classA_rpt"/>
</dbReference>
<evidence type="ECO:0000256" key="6">
    <source>
        <dbReference type="ARBA" id="ARBA00022989"/>
    </source>
</evidence>
<dbReference type="Proteomes" id="UP001434883">
    <property type="component" value="Unassembled WGS sequence"/>
</dbReference>
<comment type="caution">
    <text evidence="14">The sequence shown here is derived from an EMBL/GenBank/DDBJ whole genome shotgun (WGS) entry which is preliminary data.</text>
</comment>
<dbReference type="Gene3D" id="4.10.400.10">
    <property type="entry name" value="Low-density Lipoprotein Receptor"/>
    <property type="match status" value="3"/>
</dbReference>
<feature type="disulfide bond" evidence="11">
    <location>
        <begin position="145"/>
        <end position="163"/>
    </location>
</feature>
<dbReference type="SMART" id="SM00135">
    <property type="entry name" value="LY"/>
    <property type="match status" value="3"/>
</dbReference>
<dbReference type="PANTHER" id="PTHR22722">
    <property type="entry name" value="LOW-DENSITY LIPOPROTEIN RECEPTOR-RELATED PROTEIN 2-RELATED"/>
    <property type="match status" value="1"/>
</dbReference>
<keyword evidence="9" id="KW-0675">Receptor</keyword>
<protein>
    <submittedName>
        <fullName evidence="14">Uncharacterized protein</fullName>
    </submittedName>
</protein>
<keyword evidence="4" id="KW-0812">Transmembrane</keyword>
<feature type="disulfide bond" evidence="11">
    <location>
        <begin position="138"/>
        <end position="150"/>
    </location>
</feature>
<evidence type="ECO:0000256" key="11">
    <source>
        <dbReference type="PROSITE-ProRule" id="PRU00124"/>
    </source>
</evidence>
<keyword evidence="8 11" id="KW-1015">Disulfide bond</keyword>
<feature type="compositionally biased region" description="Polar residues" evidence="12">
    <location>
        <begin position="431"/>
        <end position="442"/>
    </location>
</feature>
<dbReference type="InterPro" id="IPR000033">
    <property type="entry name" value="LDLR_classB_rpt"/>
</dbReference>
<keyword evidence="5" id="KW-0677">Repeat</keyword>
<dbReference type="InterPro" id="IPR051221">
    <property type="entry name" value="LDLR-related"/>
</dbReference>
<dbReference type="SUPFAM" id="SSF63825">
    <property type="entry name" value="YWTD domain"/>
    <property type="match status" value="1"/>
</dbReference>
<keyword evidence="2" id="KW-0245">EGF-like domain</keyword>
<evidence type="ECO:0000256" key="12">
    <source>
        <dbReference type="SAM" id="MobiDB-lite"/>
    </source>
</evidence>
<evidence type="ECO:0000256" key="9">
    <source>
        <dbReference type="ARBA" id="ARBA00023170"/>
    </source>
</evidence>
<feature type="compositionally biased region" description="Polar residues" evidence="12">
    <location>
        <begin position="388"/>
        <end position="409"/>
    </location>
</feature>
<keyword evidence="10" id="KW-0325">Glycoprotein</keyword>
<evidence type="ECO:0000256" key="8">
    <source>
        <dbReference type="ARBA" id="ARBA00023157"/>
    </source>
</evidence>
<keyword evidence="7" id="KW-0472">Membrane</keyword>
<keyword evidence="15" id="KW-1185">Reference proteome</keyword>
<dbReference type="CDD" id="cd00112">
    <property type="entry name" value="LDLa"/>
    <property type="match status" value="3"/>
</dbReference>
<dbReference type="InterPro" id="IPR023415">
    <property type="entry name" value="LDLR_class-A_CS"/>
</dbReference>
<comment type="caution">
    <text evidence="11">Lacks conserved residue(s) required for the propagation of feature annotation.</text>
</comment>
<organism evidence="14 15">
    <name type="scientific">Xenoophorus captivus</name>
    <dbReference type="NCBI Taxonomy" id="1517983"/>
    <lineage>
        <taxon>Eukaryota</taxon>
        <taxon>Metazoa</taxon>
        <taxon>Chordata</taxon>
        <taxon>Craniata</taxon>
        <taxon>Vertebrata</taxon>
        <taxon>Euteleostomi</taxon>
        <taxon>Actinopterygii</taxon>
        <taxon>Neopterygii</taxon>
        <taxon>Teleostei</taxon>
        <taxon>Neoteleostei</taxon>
        <taxon>Acanthomorphata</taxon>
        <taxon>Ovalentaria</taxon>
        <taxon>Atherinomorphae</taxon>
        <taxon>Cyprinodontiformes</taxon>
        <taxon>Goodeidae</taxon>
        <taxon>Xenoophorus</taxon>
    </lineage>
</organism>
<keyword evidence="3" id="KW-0254">Endocytosis</keyword>
<evidence type="ECO:0000256" key="1">
    <source>
        <dbReference type="ARBA" id="ARBA00004167"/>
    </source>
</evidence>
<dbReference type="Gene3D" id="2.120.10.30">
    <property type="entry name" value="TolB, C-terminal domain"/>
    <property type="match status" value="2"/>
</dbReference>
<accession>A0ABV0QMA0</accession>
<evidence type="ECO:0000256" key="13">
    <source>
        <dbReference type="SAM" id="SignalP"/>
    </source>
</evidence>